<accession>A0ACB8ASC0</accession>
<reference evidence="1" key="1">
    <citation type="journal article" date="2021" name="New Phytol.">
        <title>Evolutionary innovations through gain and loss of genes in the ectomycorrhizal Boletales.</title>
        <authorList>
            <person name="Wu G."/>
            <person name="Miyauchi S."/>
            <person name="Morin E."/>
            <person name="Kuo A."/>
            <person name="Drula E."/>
            <person name="Varga T."/>
            <person name="Kohler A."/>
            <person name="Feng B."/>
            <person name="Cao Y."/>
            <person name="Lipzen A."/>
            <person name="Daum C."/>
            <person name="Hundley H."/>
            <person name="Pangilinan J."/>
            <person name="Johnson J."/>
            <person name="Barry K."/>
            <person name="LaButti K."/>
            <person name="Ng V."/>
            <person name="Ahrendt S."/>
            <person name="Min B."/>
            <person name="Choi I.G."/>
            <person name="Park H."/>
            <person name="Plett J.M."/>
            <person name="Magnuson J."/>
            <person name="Spatafora J.W."/>
            <person name="Nagy L.G."/>
            <person name="Henrissat B."/>
            <person name="Grigoriev I.V."/>
            <person name="Yang Z.L."/>
            <person name="Xu J."/>
            <person name="Martin F.M."/>
        </authorList>
    </citation>
    <scope>NUCLEOTIDE SEQUENCE</scope>
    <source>
        <strain evidence="1">ATCC 28755</strain>
    </source>
</reference>
<evidence type="ECO:0000313" key="1">
    <source>
        <dbReference type="EMBL" id="KAH7915844.1"/>
    </source>
</evidence>
<keyword evidence="2" id="KW-1185">Reference proteome</keyword>
<organism evidence="1 2">
    <name type="scientific">Hygrophoropsis aurantiaca</name>
    <dbReference type="NCBI Taxonomy" id="72124"/>
    <lineage>
        <taxon>Eukaryota</taxon>
        <taxon>Fungi</taxon>
        <taxon>Dikarya</taxon>
        <taxon>Basidiomycota</taxon>
        <taxon>Agaricomycotina</taxon>
        <taxon>Agaricomycetes</taxon>
        <taxon>Agaricomycetidae</taxon>
        <taxon>Boletales</taxon>
        <taxon>Coniophorineae</taxon>
        <taxon>Hygrophoropsidaceae</taxon>
        <taxon>Hygrophoropsis</taxon>
    </lineage>
</organism>
<feature type="non-terminal residue" evidence="1">
    <location>
        <position position="131"/>
    </location>
</feature>
<proteinExistence type="predicted"/>
<sequence>SPRYLHISRIDPSTPSNKFAKLVNSLPRRHASLLFQLRSNHAPLNKHLFRIKGTADEPETPLCPACKEKEETVHHYILACPSHRPARDAMNRALPWGKKNLPSLLSDPKCTRPLMKYIAATKRFEQTFGNV</sequence>
<dbReference type="EMBL" id="MU267596">
    <property type="protein sequence ID" value="KAH7915844.1"/>
    <property type="molecule type" value="Genomic_DNA"/>
</dbReference>
<name>A0ACB8ASC0_9AGAM</name>
<comment type="caution">
    <text evidence="1">The sequence shown here is derived from an EMBL/GenBank/DDBJ whole genome shotgun (WGS) entry which is preliminary data.</text>
</comment>
<gene>
    <name evidence="1" type="ORF">BJ138DRAFT_994581</name>
</gene>
<feature type="non-terminal residue" evidence="1">
    <location>
        <position position="1"/>
    </location>
</feature>
<dbReference type="Proteomes" id="UP000790377">
    <property type="component" value="Unassembled WGS sequence"/>
</dbReference>
<protein>
    <submittedName>
        <fullName evidence="1">Uncharacterized protein</fullName>
    </submittedName>
</protein>
<evidence type="ECO:0000313" key="2">
    <source>
        <dbReference type="Proteomes" id="UP000790377"/>
    </source>
</evidence>